<dbReference type="CDD" id="cd00104">
    <property type="entry name" value="KAZAL_FS"/>
    <property type="match status" value="1"/>
</dbReference>
<dbReference type="Pfam" id="PF00050">
    <property type="entry name" value="Kazal_1"/>
    <property type="match status" value="1"/>
</dbReference>
<gene>
    <name evidence="3" type="ORF">VC82_2835</name>
</gene>
<dbReference type="SUPFAM" id="SSF100895">
    <property type="entry name" value="Kazal-type serine protease inhibitors"/>
    <property type="match status" value="1"/>
</dbReference>
<evidence type="ECO:0000259" key="2">
    <source>
        <dbReference type="PROSITE" id="PS51465"/>
    </source>
</evidence>
<name>A0A0D5YWT9_9FLAO</name>
<dbReference type="Gene3D" id="3.30.60.30">
    <property type="match status" value="1"/>
</dbReference>
<proteinExistence type="predicted"/>
<keyword evidence="1" id="KW-1133">Transmembrane helix</keyword>
<feature type="transmembrane region" description="Helical" evidence="1">
    <location>
        <begin position="12"/>
        <end position="32"/>
    </location>
</feature>
<evidence type="ECO:0000313" key="4">
    <source>
        <dbReference type="Proteomes" id="UP000032726"/>
    </source>
</evidence>
<evidence type="ECO:0000313" key="3">
    <source>
        <dbReference type="EMBL" id="AKA36381.1"/>
    </source>
</evidence>
<dbReference type="EMBL" id="CP011071">
    <property type="protein sequence ID" value="AKA36381.1"/>
    <property type="molecule type" value="Genomic_DNA"/>
</dbReference>
<dbReference type="Proteomes" id="UP000032726">
    <property type="component" value="Chromosome"/>
</dbReference>
<keyword evidence="1" id="KW-0472">Membrane</keyword>
<accession>A0A0D5YWT9</accession>
<dbReference type="PATRIC" id="fig|516051.4.peg.2903"/>
<dbReference type="STRING" id="516051.VC82_2835"/>
<dbReference type="KEGG" id="mlt:VC82_2835"/>
<keyword evidence="1" id="KW-0812">Transmembrane</keyword>
<organism evidence="3 4">
    <name type="scientific">Flagellimonas lutaonensis</name>
    <dbReference type="NCBI Taxonomy" id="516051"/>
    <lineage>
        <taxon>Bacteria</taxon>
        <taxon>Pseudomonadati</taxon>
        <taxon>Bacteroidota</taxon>
        <taxon>Flavobacteriia</taxon>
        <taxon>Flavobacteriales</taxon>
        <taxon>Flavobacteriaceae</taxon>
        <taxon>Flagellimonas</taxon>
    </lineage>
</organism>
<dbReference type="PROSITE" id="PS51465">
    <property type="entry name" value="KAZAL_2"/>
    <property type="match status" value="1"/>
</dbReference>
<protein>
    <submittedName>
        <fullName evidence="3">Kazal-type serine protease inhibitor family protein</fullName>
    </submittedName>
</protein>
<reference evidence="3 4" key="1">
    <citation type="submission" date="2015-03" db="EMBL/GenBank/DDBJ databases">
        <title>Complete genome sequence of Muricauda lutaonensis CC-HSB-11T, isolated from a coastal hot spring.</title>
        <authorList>
            <person name="Kim K.M."/>
        </authorList>
    </citation>
    <scope>NUCLEOTIDE SEQUENCE [LARGE SCALE GENOMIC DNA]</scope>
    <source>
        <strain evidence="3 4">CC-HSB-11</strain>
    </source>
</reference>
<feature type="domain" description="Kazal-like" evidence="2">
    <location>
        <begin position="37"/>
        <end position="90"/>
    </location>
</feature>
<dbReference type="HOGENOM" id="CLU_186051_0_0_10"/>
<dbReference type="SMART" id="SM00280">
    <property type="entry name" value="KAZAL"/>
    <property type="match status" value="1"/>
</dbReference>
<sequence>MDNQFGNLPDGHNFFIMKHSYFFTTFLFTLLFRSCSSNKEVDCIDKSKISEGPCTLEYAPVCGCDGKTYGNECQAQRAGLLSWKEGECDASDN</sequence>
<dbReference type="InterPro" id="IPR036058">
    <property type="entry name" value="Kazal_dom_sf"/>
</dbReference>
<evidence type="ECO:0000256" key="1">
    <source>
        <dbReference type="SAM" id="Phobius"/>
    </source>
</evidence>
<dbReference type="AlphaFoldDB" id="A0A0D5YWT9"/>
<keyword evidence="4" id="KW-1185">Reference proteome</keyword>
<dbReference type="InterPro" id="IPR002350">
    <property type="entry name" value="Kazal_dom"/>
</dbReference>